<name>A0A543GD00_9PSEU</name>
<sequence>MSTLVVLIGGAHDGREFRVPDDDPIVTSGVLNLPEFDGPPPEDPVAELAGATFTVLRSRWDSTIRADGVRPSRPPLNQSRPPG</sequence>
<accession>A0A543GD00</accession>
<keyword evidence="2" id="KW-1185">Reference proteome</keyword>
<evidence type="ECO:0000313" key="2">
    <source>
        <dbReference type="Proteomes" id="UP000319818"/>
    </source>
</evidence>
<protein>
    <submittedName>
        <fullName evidence="1">Uncharacterized protein</fullName>
    </submittedName>
</protein>
<dbReference type="EMBL" id="VFPH01000001">
    <property type="protein sequence ID" value="TQM43914.1"/>
    <property type="molecule type" value="Genomic_DNA"/>
</dbReference>
<evidence type="ECO:0000313" key="1">
    <source>
        <dbReference type="EMBL" id="TQM43914.1"/>
    </source>
</evidence>
<dbReference type="Proteomes" id="UP000319818">
    <property type="component" value="Unassembled WGS sequence"/>
</dbReference>
<reference evidence="1 2" key="1">
    <citation type="submission" date="2019-06" db="EMBL/GenBank/DDBJ databases">
        <title>Sequencing the genomes of 1000 actinobacteria strains.</title>
        <authorList>
            <person name="Klenk H.-P."/>
        </authorList>
    </citation>
    <scope>NUCLEOTIDE SEQUENCE [LARGE SCALE GENOMIC DNA]</scope>
    <source>
        <strain evidence="1 2">DSM 45511</strain>
    </source>
</reference>
<proteinExistence type="predicted"/>
<dbReference type="RefSeq" id="WP_142098147.1">
    <property type="nucleotide sequence ID" value="NZ_VFPH01000001.1"/>
</dbReference>
<organism evidence="1 2">
    <name type="scientific">Pseudonocardia cypriaca</name>
    <dbReference type="NCBI Taxonomy" id="882449"/>
    <lineage>
        <taxon>Bacteria</taxon>
        <taxon>Bacillati</taxon>
        <taxon>Actinomycetota</taxon>
        <taxon>Actinomycetes</taxon>
        <taxon>Pseudonocardiales</taxon>
        <taxon>Pseudonocardiaceae</taxon>
        <taxon>Pseudonocardia</taxon>
    </lineage>
</organism>
<dbReference type="AlphaFoldDB" id="A0A543GD00"/>
<comment type="caution">
    <text evidence="1">The sequence shown here is derived from an EMBL/GenBank/DDBJ whole genome shotgun (WGS) entry which is preliminary data.</text>
</comment>
<gene>
    <name evidence="1" type="ORF">FB388_1272</name>
</gene>